<keyword evidence="2" id="KW-0456">Lyase</keyword>
<dbReference type="PANTHER" id="PTHR11941">
    <property type="entry name" value="ENOYL-COA HYDRATASE-RELATED"/>
    <property type="match status" value="1"/>
</dbReference>
<evidence type="ECO:0000313" key="5">
    <source>
        <dbReference type="Proteomes" id="UP001596492"/>
    </source>
</evidence>
<dbReference type="Pfam" id="PF00378">
    <property type="entry name" value="ECH_1"/>
    <property type="match status" value="1"/>
</dbReference>
<dbReference type="CDD" id="cd06558">
    <property type="entry name" value="crotonase-like"/>
    <property type="match status" value="1"/>
</dbReference>
<sequence>MTQDIRLDLVGSYAEIVLNKPEKRNALSVKMWQAIPDLIAQAEANEDVKVIIIHGGDAGTFAAGADISEFEEIYSTAKTAKAAAEGIDAALTAIENCSKPTIASIDGACIGGGVSVAMSTDIRVASSKSKFGVTPGKLGMVYPVGDTRRLLQAIGAGATKDILFTGRIFLAPEAKSMGLIDHLTTETPAIEKARELAAQIGQISQWSTRATKKMISGILDKGWTPTSPEAKELFLQGFANEDFEDGFKAFLEKRPPNFTFK</sequence>
<proteinExistence type="inferred from homology"/>
<dbReference type="RefSeq" id="WP_382165099.1">
    <property type="nucleotide sequence ID" value="NZ_JBHTBR010000002.1"/>
</dbReference>
<dbReference type="InterPro" id="IPR001753">
    <property type="entry name" value="Enoyl-CoA_hydra/iso"/>
</dbReference>
<comment type="caution">
    <text evidence="4">The sequence shown here is derived from an EMBL/GenBank/DDBJ whole genome shotgun (WGS) entry which is preliminary data.</text>
</comment>
<evidence type="ECO:0000256" key="1">
    <source>
        <dbReference type="ARBA" id="ARBA00005254"/>
    </source>
</evidence>
<name>A0ABW2IHK9_9PROT</name>
<keyword evidence="5" id="KW-1185">Reference proteome</keyword>
<dbReference type="PANTHER" id="PTHR11941:SF54">
    <property type="entry name" value="ENOYL-COA HYDRATASE, MITOCHONDRIAL"/>
    <property type="match status" value="1"/>
</dbReference>
<evidence type="ECO:0000256" key="3">
    <source>
        <dbReference type="RuleBase" id="RU003707"/>
    </source>
</evidence>
<protein>
    <submittedName>
        <fullName evidence="4">Enoyl-CoA hydratase/isomerase family protein</fullName>
    </submittedName>
</protein>
<dbReference type="Gene3D" id="3.90.226.10">
    <property type="entry name" value="2-enoyl-CoA Hydratase, Chain A, domain 1"/>
    <property type="match status" value="1"/>
</dbReference>
<dbReference type="InterPro" id="IPR014748">
    <property type="entry name" value="Enoyl-CoA_hydra_C"/>
</dbReference>
<evidence type="ECO:0000313" key="4">
    <source>
        <dbReference type="EMBL" id="MFC7290310.1"/>
    </source>
</evidence>
<gene>
    <name evidence="4" type="ORF">ACFQS8_01660</name>
</gene>
<comment type="similarity">
    <text evidence="1 3">Belongs to the enoyl-CoA hydratase/isomerase family.</text>
</comment>
<dbReference type="InterPro" id="IPR029045">
    <property type="entry name" value="ClpP/crotonase-like_dom_sf"/>
</dbReference>
<organism evidence="4 5">
    <name type="scientific">Hirschia litorea</name>
    <dbReference type="NCBI Taxonomy" id="1199156"/>
    <lineage>
        <taxon>Bacteria</taxon>
        <taxon>Pseudomonadati</taxon>
        <taxon>Pseudomonadota</taxon>
        <taxon>Alphaproteobacteria</taxon>
        <taxon>Hyphomonadales</taxon>
        <taxon>Hyphomonadaceae</taxon>
        <taxon>Hirschia</taxon>
    </lineage>
</organism>
<dbReference type="PROSITE" id="PS00166">
    <property type="entry name" value="ENOYL_COA_HYDRATASE"/>
    <property type="match status" value="1"/>
</dbReference>
<reference evidence="5" key="1">
    <citation type="journal article" date="2019" name="Int. J. Syst. Evol. Microbiol.">
        <title>The Global Catalogue of Microorganisms (GCM) 10K type strain sequencing project: providing services to taxonomists for standard genome sequencing and annotation.</title>
        <authorList>
            <consortium name="The Broad Institute Genomics Platform"/>
            <consortium name="The Broad Institute Genome Sequencing Center for Infectious Disease"/>
            <person name="Wu L."/>
            <person name="Ma J."/>
        </authorList>
    </citation>
    <scope>NUCLEOTIDE SEQUENCE [LARGE SCALE GENOMIC DNA]</scope>
    <source>
        <strain evidence="5">CCUG 51308</strain>
    </source>
</reference>
<dbReference type="Proteomes" id="UP001596492">
    <property type="component" value="Unassembled WGS sequence"/>
</dbReference>
<dbReference type="SUPFAM" id="SSF52096">
    <property type="entry name" value="ClpP/crotonase"/>
    <property type="match status" value="1"/>
</dbReference>
<dbReference type="Gene3D" id="1.10.12.10">
    <property type="entry name" value="Lyase 2-enoyl-coa Hydratase, Chain A, domain 2"/>
    <property type="match status" value="1"/>
</dbReference>
<accession>A0ABW2IHK9</accession>
<dbReference type="EMBL" id="JBHTBR010000002">
    <property type="protein sequence ID" value="MFC7290310.1"/>
    <property type="molecule type" value="Genomic_DNA"/>
</dbReference>
<dbReference type="InterPro" id="IPR018376">
    <property type="entry name" value="Enoyl-CoA_hyd/isom_CS"/>
</dbReference>
<evidence type="ECO:0000256" key="2">
    <source>
        <dbReference type="ARBA" id="ARBA00023239"/>
    </source>
</evidence>